<organism evidence="2 3">
    <name type="scientific">Candidatus Gottesmanbacteria bacterium RBG_16_38_7b</name>
    <dbReference type="NCBI Taxonomy" id="1798372"/>
    <lineage>
        <taxon>Bacteria</taxon>
        <taxon>Candidatus Gottesmaniibacteriota</taxon>
    </lineage>
</organism>
<dbReference type="AlphaFoldDB" id="A0A1F5YK98"/>
<evidence type="ECO:0000313" key="2">
    <source>
        <dbReference type="EMBL" id="OGG00565.1"/>
    </source>
</evidence>
<comment type="caution">
    <text evidence="2">The sequence shown here is derived from an EMBL/GenBank/DDBJ whole genome shotgun (WGS) entry which is preliminary data.</text>
</comment>
<proteinExistence type="predicted"/>
<accession>A0A1F5YK98</accession>
<name>A0A1F5YK98_9BACT</name>
<evidence type="ECO:0000313" key="3">
    <source>
        <dbReference type="Proteomes" id="UP000177396"/>
    </source>
</evidence>
<protein>
    <submittedName>
        <fullName evidence="2">Uncharacterized protein</fullName>
    </submittedName>
</protein>
<sequence>MNKITIKQFIIFSSVLFILNGASVLASPPAPTPLCQITGVIKSVTFKDAYDEPCLKEPYGCPTDMELHHPARYYLDVNINSVSYISGETNFNTCSNMYPVGSVKNIFIAKDKVKVGDTFSSNKEIEGVVRSFWGSSFDWYNLTTEVTKSIKQEDGGQQKSILETSQISEKLIGENYINKVDNISLKRNKQTYEVTASKNGKLFFFIPINLSFQITVDATSGEVKEIKKPWWTFLVRY</sequence>
<evidence type="ECO:0000256" key="1">
    <source>
        <dbReference type="SAM" id="SignalP"/>
    </source>
</evidence>
<dbReference type="Proteomes" id="UP000177396">
    <property type="component" value="Unassembled WGS sequence"/>
</dbReference>
<feature type="chain" id="PRO_5009522509" evidence="1">
    <location>
        <begin position="27"/>
        <end position="237"/>
    </location>
</feature>
<keyword evidence="1" id="KW-0732">Signal</keyword>
<feature type="signal peptide" evidence="1">
    <location>
        <begin position="1"/>
        <end position="26"/>
    </location>
</feature>
<gene>
    <name evidence="2" type="ORF">A2153_02380</name>
</gene>
<dbReference type="EMBL" id="MFJB01000023">
    <property type="protein sequence ID" value="OGG00565.1"/>
    <property type="molecule type" value="Genomic_DNA"/>
</dbReference>
<reference evidence="2 3" key="1">
    <citation type="journal article" date="2016" name="Nat. Commun.">
        <title>Thousands of microbial genomes shed light on interconnected biogeochemical processes in an aquifer system.</title>
        <authorList>
            <person name="Anantharaman K."/>
            <person name="Brown C.T."/>
            <person name="Hug L.A."/>
            <person name="Sharon I."/>
            <person name="Castelle C.J."/>
            <person name="Probst A.J."/>
            <person name="Thomas B.C."/>
            <person name="Singh A."/>
            <person name="Wilkins M.J."/>
            <person name="Karaoz U."/>
            <person name="Brodie E.L."/>
            <person name="Williams K.H."/>
            <person name="Hubbard S.S."/>
            <person name="Banfield J.F."/>
        </authorList>
    </citation>
    <scope>NUCLEOTIDE SEQUENCE [LARGE SCALE GENOMIC DNA]</scope>
</reference>